<feature type="compositionally biased region" description="Basic and acidic residues" evidence="1">
    <location>
        <begin position="191"/>
        <end position="201"/>
    </location>
</feature>
<dbReference type="InParanoid" id="A0A2T2ZUA5"/>
<evidence type="ECO:0000313" key="3">
    <source>
        <dbReference type="Proteomes" id="UP000241462"/>
    </source>
</evidence>
<dbReference type="EMBL" id="KZ678685">
    <property type="protein sequence ID" value="PSR76927.1"/>
    <property type="molecule type" value="Genomic_DNA"/>
</dbReference>
<dbReference type="AlphaFoldDB" id="A0A2T2ZUA5"/>
<proteinExistence type="predicted"/>
<keyword evidence="3" id="KW-1185">Reference proteome</keyword>
<organism evidence="2 3">
    <name type="scientific">Coniella lustricola</name>
    <dbReference type="NCBI Taxonomy" id="2025994"/>
    <lineage>
        <taxon>Eukaryota</taxon>
        <taxon>Fungi</taxon>
        <taxon>Dikarya</taxon>
        <taxon>Ascomycota</taxon>
        <taxon>Pezizomycotina</taxon>
        <taxon>Sordariomycetes</taxon>
        <taxon>Sordariomycetidae</taxon>
        <taxon>Diaporthales</taxon>
        <taxon>Schizoparmaceae</taxon>
        <taxon>Coniella</taxon>
    </lineage>
</organism>
<name>A0A2T2ZUA5_9PEZI</name>
<accession>A0A2T2ZUA5</accession>
<feature type="compositionally biased region" description="Pro residues" evidence="1">
    <location>
        <begin position="112"/>
        <end position="121"/>
    </location>
</feature>
<evidence type="ECO:0000256" key="1">
    <source>
        <dbReference type="SAM" id="MobiDB-lite"/>
    </source>
</evidence>
<gene>
    <name evidence="2" type="ORF">BD289DRAFT_456852</name>
</gene>
<evidence type="ECO:0000313" key="2">
    <source>
        <dbReference type="EMBL" id="PSR76927.1"/>
    </source>
</evidence>
<feature type="compositionally biased region" description="Low complexity" evidence="1">
    <location>
        <begin position="54"/>
        <end position="104"/>
    </location>
</feature>
<feature type="region of interest" description="Disordered" evidence="1">
    <location>
        <begin position="42"/>
        <end position="128"/>
    </location>
</feature>
<reference evidence="2 3" key="1">
    <citation type="journal article" date="2018" name="Mycol. Prog.">
        <title>Coniella lustricola, a new species from submerged detritus.</title>
        <authorList>
            <person name="Raudabaugh D.B."/>
            <person name="Iturriaga T."/>
            <person name="Carver A."/>
            <person name="Mondo S."/>
            <person name="Pangilinan J."/>
            <person name="Lipzen A."/>
            <person name="He G."/>
            <person name="Amirebrahimi M."/>
            <person name="Grigoriev I.V."/>
            <person name="Miller A.N."/>
        </authorList>
    </citation>
    <scope>NUCLEOTIDE SEQUENCE [LARGE SCALE GENOMIC DNA]</scope>
    <source>
        <strain evidence="2 3">B22-T-1</strain>
    </source>
</reference>
<dbReference type="OrthoDB" id="4203030at2759"/>
<sequence>MASLEIDTALRRYNTHDFETASVRSAAPSYVSEAPSYHTTISNGEAIPPYSPPTSNINNNASSTSTLSNDHATTTASDPAAVPAPTPVTVRTSSSQSLPTLLPSNTAHIPTPGLPPIPPAPTSSNSGMPAIGAWAIPSWSTVNTNPTYQRVASRRAQAAMSSGEGLLRNAARVLDRVNEESNGSGADTPPESERIRPLEDPHLVGEDAARRARNARLARENDDILQLEDRRWDWFLAQQRDWDERERSWKQFRRTMSSTSSMSRGRIVRRFTAGMR</sequence>
<feature type="region of interest" description="Disordered" evidence="1">
    <location>
        <begin position="178"/>
        <end position="201"/>
    </location>
</feature>
<dbReference type="Proteomes" id="UP000241462">
    <property type="component" value="Unassembled WGS sequence"/>
</dbReference>
<protein>
    <submittedName>
        <fullName evidence="2">Uncharacterized protein</fullName>
    </submittedName>
</protein>